<accession>A0A6A5YXQ0</accession>
<proteinExistence type="predicted"/>
<dbReference type="Proteomes" id="UP000799770">
    <property type="component" value="Unassembled WGS sequence"/>
</dbReference>
<evidence type="ECO:0000313" key="2">
    <source>
        <dbReference type="EMBL" id="KAF2111912.1"/>
    </source>
</evidence>
<evidence type="ECO:0000256" key="1">
    <source>
        <dbReference type="SAM" id="MobiDB-lite"/>
    </source>
</evidence>
<dbReference type="EMBL" id="ML977333">
    <property type="protein sequence ID" value="KAF2111912.1"/>
    <property type="molecule type" value="Genomic_DNA"/>
</dbReference>
<evidence type="ECO:0000313" key="3">
    <source>
        <dbReference type="Proteomes" id="UP000799770"/>
    </source>
</evidence>
<feature type="region of interest" description="Disordered" evidence="1">
    <location>
        <begin position="33"/>
        <end position="61"/>
    </location>
</feature>
<protein>
    <submittedName>
        <fullName evidence="2">Uncharacterized protein</fullName>
    </submittedName>
</protein>
<gene>
    <name evidence="2" type="ORF">BDV96DRAFT_649880</name>
</gene>
<keyword evidence="3" id="KW-1185">Reference proteome</keyword>
<dbReference type="AlphaFoldDB" id="A0A6A5YXQ0"/>
<reference evidence="2" key="1">
    <citation type="journal article" date="2020" name="Stud. Mycol.">
        <title>101 Dothideomycetes genomes: a test case for predicting lifestyles and emergence of pathogens.</title>
        <authorList>
            <person name="Haridas S."/>
            <person name="Albert R."/>
            <person name="Binder M."/>
            <person name="Bloem J."/>
            <person name="Labutti K."/>
            <person name="Salamov A."/>
            <person name="Andreopoulos B."/>
            <person name="Baker S."/>
            <person name="Barry K."/>
            <person name="Bills G."/>
            <person name="Bluhm B."/>
            <person name="Cannon C."/>
            <person name="Castanera R."/>
            <person name="Culley D."/>
            <person name="Daum C."/>
            <person name="Ezra D."/>
            <person name="Gonzalez J."/>
            <person name="Henrissat B."/>
            <person name="Kuo A."/>
            <person name="Liang C."/>
            <person name="Lipzen A."/>
            <person name="Lutzoni F."/>
            <person name="Magnuson J."/>
            <person name="Mondo S."/>
            <person name="Nolan M."/>
            <person name="Ohm R."/>
            <person name="Pangilinan J."/>
            <person name="Park H.-J."/>
            <person name="Ramirez L."/>
            <person name="Alfaro M."/>
            <person name="Sun H."/>
            <person name="Tritt A."/>
            <person name="Yoshinaga Y."/>
            <person name="Zwiers L.-H."/>
            <person name="Turgeon B."/>
            <person name="Goodwin S."/>
            <person name="Spatafora J."/>
            <person name="Crous P."/>
            <person name="Grigoriev I."/>
        </authorList>
    </citation>
    <scope>NUCLEOTIDE SEQUENCE</scope>
    <source>
        <strain evidence="2">CBS 627.86</strain>
    </source>
</reference>
<sequence length="201" mass="23658">MYYPYYGWPSWSLPITYYVEPQPRRENSEYYEQPIYSGEPQTYSPRAETRPAPIQLNPNFSGDNLTASTSRRYNGSAVHRSISHEAPRVELPFFHHTPRSRINCTFENDGQAREVERRSRRSSFDEEVDEEVDEELHHVRMELLDVYIRGSKAKLNGAVQSWELDSRIDIIREEIANEPQLTPVMYHYEALYFPAESRPPL</sequence>
<name>A0A6A5YXQ0_9PLEO</name>
<organism evidence="2 3">
    <name type="scientific">Lophiotrema nucula</name>
    <dbReference type="NCBI Taxonomy" id="690887"/>
    <lineage>
        <taxon>Eukaryota</taxon>
        <taxon>Fungi</taxon>
        <taxon>Dikarya</taxon>
        <taxon>Ascomycota</taxon>
        <taxon>Pezizomycotina</taxon>
        <taxon>Dothideomycetes</taxon>
        <taxon>Pleosporomycetidae</taxon>
        <taxon>Pleosporales</taxon>
        <taxon>Lophiotremataceae</taxon>
        <taxon>Lophiotrema</taxon>
    </lineage>
</organism>